<dbReference type="Proteomes" id="UP000216164">
    <property type="component" value="Unassembled WGS sequence"/>
</dbReference>
<reference evidence="1 2" key="1">
    <citation type="submission" date="2017-04" db="EMBL/GenBank/DDBJ databases">
        <title>Genome Announcement: Closed genomes of Ralstonia solanacearum strains K60, UW551, and UW700.</title>
        <authorList>
            <person name="Hayes M."/>
            <person name="Macintyre A.M."/>
            <person name="Allen C."/>
        </authorList>
    </citation>
    <scope>NUCLEOTIDE SEQUENCE [LARGE SCALE GENOMIC DNA]</scope>
    <source>
        <strain evidence="1 2">UW25</strain>
    </source>
</reference>
<proteinExistence type="predicted"/>
<accession>A0AAP7ZK35</accession>
<protein>
    <submittedName>
        <fullName evidence="1">Uncharacterized protein</fullName>
    </submittedName>
</protein>
<comment type="caution">
    <text evidence="1">The sequence shown here is derived from an EMBL/GenBank/DDBJ whole genome shotgun (WGS) entry which is preliminary data.</text>
</comment>
<dbReference type="AlphaFoldDB" id="A0AAP7ZK35"/>
<evidence type="ECO:0000313" key="2">
    <source>
        <dbReference type="Proteomes" id="UP000216164"/>
    </source>
</evidence>
<dbReference type="EMBL" id="NCTK01000001">
    <property type="protein sequence ID" value="OYQ11893.1"/>
    <property type="molecule type" value="Genomic_DNA"/>
</dbReference>
<gene>
    <name evidence="1" type="ORF">B7R77_00500</name>
</gene>
<evidence type="ECO:0000313" key="1">
    <source>
        <dbReference type="EMBL" id="OYQ11893.1"/>
    </source>
</evidence>
<organism evidence="1 2">
    <name type="scientific">Ralstonia solanacearum K60</name>
    <dbReference type="NCBI Taxonomy" id="1091042"/>
    <lineage>
        <taxon>Bacteria</taxon>
        <taxon>Pseudomonadati</taxon>
        <taxon>Pseudomonadota</taxon>
        <taxon>Betaproteobacteria</taxon>
        <taxon>Burkholderiales</taxon>
        <taxon>Burkholderiaceae</taxon>
        <taxon>Ralstonia</taxon>
        <taxon>Ralstonia solanacearum species complex</taxon>
    </lineage>
</organism>
<name>A0AAP7ZK35_RALSL</name>
<sequence length="63" mass="6968">MVSDAIQGKDKGIGIGLMSWLFHVVHPVATKFEMEIPIINFSHANLMGILVRKYLEVDLACLG</sequence>